<keyword evidence="1" id="KW-1185">Reference proteome</keyword>
<protein>
    <submittedName>
        <fullName evidence="2">LigA</fullName>
    </submittedName>
</protein>
<organism evidence="1 2">
    <name type="scientific">Parastrongyloides trichosuri</name>
    <name type="common">Possum-specific nematode worm</name>
    <dbReference type="NCBI Taxonomy" id="131310"/>
    <lineage>
        <taxon>Eukaryota</taxon>
        <taxon>Metazoa</taxon>
        <taxon>Ecdysozoa</taxon>
        <taxon>Nematoda</taxon>
        <taxon>Chromadorea</taxon>
        <taxon>Rhabditida</taxon>
        <taxon>Tylenchina</taxon>
        <taxon>Panagrolaimomorpha</taxon>
        <taxon>Strongyloidoidea</taxon>
        <taxon>Strongyloididae</taxon>
        <taxon>Parastrongyloides</taxon>
    </lineage>
</organism>
<name>A0A0N4Z8C6_PARTI</name>
<dbReference type="Proteomes" id="UP000038045">
    <property type="component" value="Unplaced"/>
</dbReference>
<dbReference type="AlphaFoldDB" id="A0A0N4Z8C6"/>
<accession>A0A0N4Z8C6</accession>
<reference evidence="2" key="1">
    <citation type="submission" date="2017-02" db="UniProtKB">
        <authorList>
            <consortium name="WormBaseParasite"/>
        </authorList>
    </citation>
    <scope>IDENTIFICATION</scope>
</reference>
<evidence type="ECO:0000313" key="2">
    <source>
        <dbReference type="WBParaSite" id="PTRK_0000352500.1"/>
    </source>
</evidence>
<sequence>MRLPGQGQTQRHEQALALGAGLVLHRRGPRRPGVRVDCVRQQFKSGGGEGGVFDHRRDRARDDLRHINDIAEPVEVALHRVPEGLAQIDAQSLQARLGLGVVDRVHRLGVQTIQIGRVVPRGRAAHLGEGEGGAQVCQRGGDFQIVGGADLAQVAGDGDRLIAAGAHVHDGQRTQTL</sequence>
<proteinExistence type="predicted"/>
<evidence type="ECO:0000313" key="1">
    <source>
        <dbReference type="Proteomes" id="UP000038045"/>
    </source>
</evidence>
<dbReference type="WBParaSite" id="PTRK_0000352500.1">
    <property type="protein sequence ID" value="PTRK_0000352500.1"/>
    <property type="gene ID" value="PTRK_0000352500"/>
</dbReference>